<evidence type="ECO:0000256" key="7">
    <source>
        <dbReference type="ARBA" id="ARBA00022989"/>
    </source>
</evidence>
<name>A0ABT5GF52_9MICO</name>
<evidence type="ECO:0000313" key="13">
    <source>
        <dbReference type="Proteomes" id="UP001150259"/>
    </source>
</evidence>
<evidence type="ECO:0000256" key="1">
    <source>
        <dbReference type="ARBA" id="ARBA00004651"/>
    </source>
</evidence>
<dbReference type="InterPro" id="IPR027417">
    <property type="entry name" value="P-loop_NTPase"/>
</dbReference>
<dbReference type="InterPro" id="IPR001851">
    <property type="entry name" value="ABC_transp_permease"/>
</dbReference>
<evidence type="ECO:0000256" key="3">
    <source>
        <dbReference type="ARBA" id="ARBA00022475"/>
    </source>
</evidence>
<dbReference type="InterPro" id="IPR051120">
    <property type="entry name" value="ABC_AA/LPS_Transport"/>
</dbReference>
<dbReference type="InterPro" id="IPR043428">
    <property type="entry name" value="LivM-like"/>
</dbReference>
<comment type="caution">
    <text evidence="12">The sequence shown here is derived from an EMBL/GenBank/DDBJ whole genome shotgun (WGS) entry which is preliminary data.</text>
</comment>
<feature type="transmembrane region" description="Helical" evidence="10">
    <location>
        <begin position="12"/>
        <end position="32"/>
    </location>
</feature>
<evidence type="ECO:0000256" key="9">
    <source>
        <dbReference type="SAM" id="MobiDB-lite"/>
    </source>
</evidence>
<dbReference type="Gene3D" id="3.40.50.300">
    <property type="entry name" value="P-loop containing nucleotide triphosphate hydrolases"/>
    <property type="match status" value="1"/>
</dbReference>
<feature type="region of interest" description="Disordered" evidence="9">
    <location>
        <begin position="338"/>
        <end position="358"/>
    </location>
</feature>
<dbReference type="CDD" id="cd03219">
    <property type="entry name" value="ABC_Mj1267_LivG_branched"/>
    <property type="match status" value="1"/>
</dbReference>
<dbReference type="Pfam" id="PF02653">
    <property type="entry name" value="BPD_transp_2"/>
    <property type="match status" value="1"/>
</dbReference>
<feature type="region of interest" description="Disordered" evidence="9">
    <location>
        <begin position="626"/>
        <end position="645"/>
    </location>
</feature>
<dbReference type="Pfam" id="PF00005">
    <property type="entry name" value="ABC_tran"/>
    <property type="match status" value="1"/>
</dbReference>
<keyword evidence="13" id="KW-1185">Reference proteome</keyword>
<feature type="transmembrane region" description="Helical" evidence="10">
    <location>
        <begin position="156"/>
        <end position="183"/>
    </location>
</feature>
<dbReference type="CDD" id="cd06581">
    <property type="entry name" value="TM_PBP1_LivM_like"/>
    <property type="match status" value="1"/>
</dbReference>
<dbReference type="Pfam" id="PF12399">
    <property type="entry name" value="BCA_ABC_TP_C"/>
    <property type="match status" value="1"/>
</dbReference>
<keyword evidence="8 10" id="KW-0472">Membrane</keyword>
<feature type="transmembrane region" description="Helical" evidence="10">
    <location>
        <begin position="38"/>
        <end position="58"/>
    </location>
</feature>
<keyword evidence="7 10" id="KW-1133">Transmembrane helix</keyword>
<feature type="transmembrane region" description="Helical" evidence="10">
    <location>
        <begin position="65"/>
        <end position="83"/>
    </location>
</feature>
<dbReference type="PROSITE" id="PS50893">
    <property type="entry name" value="ABC_TRANSPORTER_2"/>
    <property type="match status" value="1"/>
</dbReference>
<dbReference type="Proteomes" id="UP001150259">
    <property type="component" value="Unassembled WGS sequence"/>
</dbReference>
<reference evidence="12 13" key="1">
    <citation type="submission" date="2022-11" db="EMBL/GenBank/DDBJ databases">
        <title>Anaerobic phenanthrene biodegradation by a DNRA strain PheN6.</title>
        <authorList>
            <person name="Zhang Z."/>
        </authorList>
    </citation>
    <scope>NUCLEOTIDE SEQUENCE [LARGE SCALE GENOMIC DNA]</scope>
    <source>
        <strain evidence="12 13">PheN6</strain>
    </source>
</reference>
<dbReference type="InterPro" id="IPR003439">
    <property type="entry name" value="ABC_transporter-like_ATP-bd"/>
</dbReference>
<accession>A0ABT5GF52</accession>
<keyword evidence="4 10" id="KW-0812">Transmembrane</keyword>
<feature type="transmembrane region" description="Helical" evidence="10">
    <location>
        <begin position="116"/>
        <end position="136"/>
    </location>
</feature>
<sequence length="645" mass="67175">MSDTPRQSSSAIGWRHLVGALVWIAVVAAFAFSTNEYYAGLGASVGLLALLGLGMVLVTGYAGQFSLAVGAVYGIGAYGSTLLTVNYGWAGLAAMAVSAIVAGILGFALARPLFRLRGHFLAMATLALTEVFYLLVNNAEFTGGSTGLGGIRPLELFGFTFLSSQSHMILNWVVVGIVLWGMLMLRRGREGRALLAIRGHEAAAAAAGINIASSKARVFTASAVISSIAGSLYAHQVLYVNPPPFGLITAIEVLMIAVLGGMRSPWGAIVGAIVLELLHQLIDATLPSILGNAAVGAGQELVMGLLLVVILVLRPDGIIGAISAAARLGRRYTREPGLEADAESNAPPGDDAPSDMASQRRAQDLVGIPRLGEVVLSAEGLAKHFGGVTAVDGVSLNIRAGEVLAVIGPNGAGKSTLVNLLSGNLVPNAGSVHIDGVDTTAMKAHQVAAHKLSRTFQTPCLFEGMDVAGTVAVGAHLRGSVGMLRSSVPTFGSLKEEETLATEAATALNRLGLSRLADRDAKSLSLGQQKQVEIARALVASPRVLLLDEPCAGLNKAEKASLMRLLRSLGREGMAVLVIEHDMEFVMAAADRVHVLNFGSTLRVGTPEEVQTDQDVIDAYLGVAHDPQSGHAGHEDHMTDEGVKR</sequence>
<evidence type="ECO:0000259" key="11">
    <source>
        <dbReference type="PROSITE" id="PS50893"/>
    </source>
</evidence>
<keyword evidence="6 12" id="KW-0067">ATP-binding</keyword>
<feature type="domain" description="ABC transporter" evidence="11">
    <location>
        <begin position="376"/>
        <end position="623"/>
    </location>
</feature>
<dbReference type="PANTHER" id="PTHR45772">
    <property type="entry name" value="CONSERVED COMPONENT OF ABC TRANSPORTER FOR NATURAL AMINO ACIDS-RELATED"/>
    <property type="match status" value="1"/>
</dbReference>
<keyword evidence="2" id="KW-0813">Transport</keyword>
<evidence type="ECO:0000256" key="2">
    <source>
        <dbReference type="ARBA" id="ARBA00022448"/>
    </source>
</evidence>
<evidence type="ECO:0000256" key="6">
    <source>
        <dbReference type="ARBA" id="ARBA00022840"/>
    </source>
</evidence>
<organism evidence="12 13">
    <name type="scientific">Intrasporangium calvum</name>
    <dbReference type="NCBI Taxonomy" id="53358"/>
    <lineage>
        <taxon>Bacteria</taxon>
        <taxon>Bacillati</taxon>
        <taxon>Actinomycetota</taxon>
        <taxon>Actinomycetes</taxon>
        <taxon>Micrococcales</taxon>
        <taxon>Intrasporangiaceae</taxon>
        <taxon>Intrasporangium</taxon>
    </lineage>
</organism>
<dbReference type="InterPro" id="IPR032823">
    <property type="entry name" value="BCA_ABC_TP_C"/>
</dbReference>
<feature type="compositionally biased region" description="Basic and acidic residues" evidence="9">
    <location>
        <begin position="632"/>
        <end position="645"/>
    </location>
</feature>
<keyword evidence="3" id="KW-1003">Cell membrane</keyword>
<dbReference type="SUPFAM" id="SSF52540">
    <property type="entry name" value="P-loop containing nucleoside triphosphate hydrolases"/>
    <property type="match status" value="1"/>
</dbReference>
<keyword evidence="5" id="KW-0547">Nucleotide-binding</keyword>
<evidence type="ECO:0000256" key="4">
    <source>
        <dbReference type="ARBA" id="ARBA00022692"/>
    </source>
</evidence>
<dbReference type="PANTHER" id="PTHR45772:SF2">
    <property type="entry name" value="ABC TRANSPORTER ATP-BINDING PROTEIN"/>
    <property type="match status" value="1"/>
</dbReference>
<dbReference type="InterPro" id="IPR003593">
    <property type="entry name" value="AAA+_ATPase"/>
</dbReference>
<feature type="transmembrane region" description="Helical" evidence="10">
    <location>
        <begin position="89"/>
        <end position="109"/>
    </location>
</feature>
<evidence type="ECO:0000313" key="12">
    <source>
        <dbReference type="EMBL" id="MDC5696521.1"/>
    </source>
</evidence>
<proteinExistence type="predicted"/>
<dbReference type="GO" id="GO:0005524">
    <property type="term" value="F:ATP binding"/>
    <property type="evidence" value="ECO:0007669"/>
    <property type="project" value="UniProtKB-KW"/>
</dbReference>
<evidence type="ECO:0000256" key="5">
    <source>
        <dbReference type="ARBA" id="ARBA00022741"/>
    </source>
</evidence>
<evidence type="ECO:0000256" key="8">
    <source>
        <dbReference type="ARBA" id="ARBA00023136"/>
    </source>
</evidence>
<feature type="transmembrane region" description="Helical" evidence="10">
    <location>
        <begin position="218"/>
        <end position="239"/>
    </location>
</feature>
<dbReference type="SMART" id="SM00382">
    <property type="entry name" value="AAA"/>
    <property type="match status" value="1"/>
</dbReference>
<comment type="subcellular location">
    <subcellularLocation>
        <location evidence="1">Cell membrane</location>
        <topology evidence="1">Multi-pass membrane protein</topology>
    </subcellularLocation>
</comment>
<dbReference type="EMBL" id="JAPFQL010000012">
    <property type="protein sequence ID" value="MDC5696521.1"/>
    <property type="molecule type" value="Genomic_DNA"/>
</dbReference>
<gene>
    <name evidence="12" type="ORF">OO014_04565</name>
</gene>
<protein>
    <submittedName>
        <fullName evidence="12">Branched-chain amino acid ABC transporter ATP-binding protein/permease</fullName>
    </submittedName>
</protein>
<evidence type="ECO:0000256" key="10">
    <source>
        <dbReference type="SAM" id="Phobius"/>
    </source>
</evidence>
<dbReference type="RefSeq" id="WP_272461096.1">
    <property type="nucleotide sequence ID" value="NZ_JAPFQL010000012.1"/>
</dbReference>